<reference evidence="2" key="1">
    <citation type="submission" date="2022-10" db="EMBL/GenBank/DDBJ databases">
        <authorList>
            <person name="Koch H."/>
        </authorList>
    </citation>
    <scope>NUCLEOTIDE SEQUENCE</scope>
    <source>
        <strain evidence="2">DNF</strain>
    </source>
</reference>
<accession>A0AA86MZX0</accession>
<evidence type="ECO:0000256" key="1">
    <source>
        <dbReference type="SAM" id="MobiDB-lite"/>
    </source>
</evidence>
<dbReference type="RefSeq" id="WP_289268764.1">
    <property type="nucleotide sequence ID" value="NZ_OX365700.1"/>
</dbReference>
<organism evidence="2 3">
    <name type="scientific">Nitrospira tepida</name>
    <dbReference type="NCBI Taxonomy" id="2973512"/>
    <lineage>
        <taxon>Bacteria</taxon>
        <taxon>Pseudomonadati</taxon>
        <taxon>Nitrospirota</taxon>
        <taxon>Nitrospiria</taxon>
        <taxon>Nitrospirales</taxon>
        <taxon>Nitrospiraceae</taxon>
        <taxon>Nitrospira</taxon>
    </lineage>
</organism>
<dbReference type="KEGG" id="nti:DNFV4_02440"/>
<keyword evidence="3" id="KW-1185">Reference proteome</keyword>
<dbReference type="AlphaFoldDB" id="A0AA86MZX0"/>
<name>A0AA86MZX0_9BACT</name>
<gene>
    <name evidence="2" type="ORF">DNFV4_02440</name>
</gene>
<evidence type="ECO:0000313" key="3">
    <source>
        <dbReference type="Proteomes" id="UP001179121"/>
    </source>
</evidence>
<feature type="region of interest" description="Disordered" evidence="1">
    <location>
        <begin position="62"/>
        <end position="81"/>
    </location>
</feature>
<evidence type="ECO:0000313" key="2">
    <source>
        <dbReference type="EMBL" id="CAI4032015.1"/>
    </source>
</evidence>
<protein>
    <submittedName>
        <fullName evidence="2">Uncharacterized protein</fullName>
    </submittedName>
</protein>
<proteinExistence type="predicted"/>
<dbReference type="EMBL" id="OX365700">
    <property type="protein sequence ID" value="CAI4032015.1"/>
    <property type="molecule type" value="Genomic_DNA"/>
</dbReference>
<dbReference type="Proteomes" id="UP001179121">
    <property type="component" value="Chromosome"/>
</dbReference>
<sequence>MNPADTLMLDAKQAILDEAHRRFLVLQEEGRSEEAMQQFQVTLSCASDLLNESLQILERVLAEQQRAEQDPSDSPGDKPLS</sequence>